<evidence type="ECO:0000256" key="1">
    <source>
        <dbReference type="ARBA" id="ARBA00012506"/>
    </source>
</evidence>
<dbReference type="AlphaFoldDB" id="A0A369L5I2"/>
<dbReference type="InterPro" id="IPR006675">
    <property type="entry name" value="HDIG_dom"/>
</dbReference>
<gene>
    <name evidence="8" type="ORF">C1880_08970</name>
</gene>
<dbReference type="PROSITE" id="PS51831">
    <property type="entry name" value="HD"/>
    <property type="match status" value="1"/>
</dbReference>
<dbReference type="NCBIfam" id="TIGR00277">
    <property type="entry name" value="HDIG"/>
    <property type="match status" value="1"/>
</dbReference>
<dbReference type="InterPro" id="IPR006674">
    <property type="entry name" value="HD_domain"/>
</dbReference>
<dbReference type="Gene3D" id="1.10.3210.10">
    <property type="entry name" value="Hypothetical protein af1432"/>
    <property type="match status" value="1"/>
</dbReference>
<dbReference type="GO" id="GO:0008803">
    <property type="term" value="F:bis(5'-nucleosyl)-tetraphosphatase (symmetrical) activity"/>
    <property type="evidence" value="ECO:0007669"/>
    <property type="project" value="UniProtKB-EC"/>
</dbReference>
<comment type="caution">
    <text evidence="8">The sequence shown here is derived from an EMBL/GenBank/DDBJ whole genome shotgun (WGS) entry which is preliminary data.</text>
</comment>
<dbReference type="Pfam" id="PF01966">
    <property type="entry name" value="HD"/>
    <property type="match status" value="1"/>
</dbReference>
<keyword evidence="5" id="KW-0408">Iron</keyword>
<sequence length="211" mass="23305">MGAANVLGDAFYQARRDDLAHRVKRSRFEHSLGVSETAARMARVYGQDERLARLAGLLHDWDKGYDDEGIRARAVELGIADQLASYLDMPHLLHGPTAAAALAREFPELPAPLLQAIRLHTTGAVGMSPLDLIVYVADVIEPGRYCAGVDKLRDMVGKVELEELFVATLVYVVGNLIERRKLIHPDTVTVWNYYVARARERAAANDAKGSK</sequence>
<dbReference type="Proteomes" id="UP000253792">
    <property type="component" value="Unassembled WGS sequence"/>
</dbReference>
<keyword evidence="4 8" id="KW-0378">Hydrolase</keyword>
<feature type="domain" description="HD" evidence="7">
    <location>
        <begin position="27"/>
        <end position="143"/>
    </location>
</feature>
<reference evidence="8 9" key="1">
    <citation type="journal article" date="2018" name="Elife">
        <title>Discovery and characterization of a prevalent human gut bacterial enzyme sufficient for the inactivation of a family of plant toxins.</title>
        <authorList>
            <person name="Koppel N."/>
            <person name="Bisanz J.E."/>
            <person name="Pandelia M.E."/>
            <person name="Turnbaugh P.J."/>
            <person name="Balskus E.P."/>
        </authorList>
    </citation>
    <scope>NUCLEOTIDE SEQUENCE [LARGE SCALE GENOMIC DNA]</scope>
    <source>
        <strain evidence="9">anaerobia AP69FAA</strain>
    </source>
</reference>
<keyword evidence="3" id="KW-0547">Nucleotide-binding</keyword>
<dbReference type="PANTHER" id="PTHR35795:SF1">
    <property type="entry name" value="BIS(5'-NUCLEOSYL)-TETRAPHOSPHATASE, SYMMETRICAL"/>
    <property type="match status" value="1"/>
</dbReference>
<accession>A0A369L5I2</accession>
<dbReference type="EMBL" id="PPTP01000009">
    <property type="protein sequence ID" value="RDB54492.1"/>
    <property type="molecule type" value="Genomic_DNA"/>
</dbReference>
<evidence type="ECO:0000256" key="6">
    <source>
        <dbReference type="ARBA" id="ARBA00049417"/>
    </source>
</evidence>
<keyword evidence="2" id="KW-0479">Metal-binding</keyword>
<dbReference type="CDD" id="cd00077">
    <property type="entry name" value="HDc"/>
    <property type="match status" value="1"/>
</dbReference>
<keyword evidence="9" id="KW-1185">Reference proteome</keyword>
<organism evidence="8 9">
    <name type="scientific">Senegalimassilia anaerobia</name>
    <dbReference type="NCBI Taxonomy" id="1473216"/>
    <lineage>
        <taxon>Bacteria</taxon>
        <taxon>Bacillati</taxon>
        <taxon>Actinomycetota</taxon>
        <taxon>Coriobacteriia</taxon>
        <taxon>Coriobacteriales</taxon>
        <taxon>Coriobacteriaceae</taxon>
        <taxon>Senegalimassilia</taxon>
    </lineage>
</organism>
<dbReference type="OrthoDB" id="3172589at2"/>
<dbReference type="SMART" id="SM00471">
    <property type="entry name" value="HDc"/>
    <property type="match status" value="1"/>
</dbReference>
<dbReference type="GO" id="GO:0046872">
    <property type="term" value="F:metal ion binding"/>
    <property type="evidence" value="ECO:0007669"/>
    <property type="project" value="UniProtKB-KW"/>
</dbReference>
<dbReference type="InterPro" id="IPR003607">
    <property type="entry name" value="HD/PDEase_dom"/>
</dbReference>
<dbReference type="SUPFAM" id="SSF109604">
    <property type="entry name" value="HD-domain/PDEase-like"/>
    <property type="match status" value="1"/>
</dbReference>
<name>A0A369L5I2_9ACTN</name>
<comment type="catalytic activity">
    <reaction evidence="6">
        <text>P(1),P(4)-bis(5'-adenosyl) tetraphosphate + H2O = 2 ADP + 2 H(+)</text>
        <dbReference type="Rhea" id="RHEA:24252"/>
        <dbReference type="ChEBI" id="CHEBI:15377"/>
        <dbReference type="ChEBI" id="CHEBI:15378"/>
        <dbReference type="ChEBI" id="CHEBI:58141"/>
        <dbReference type="ChEBI" id="CHEBI:456216"/>
        <dbReference type="EC" id="3.6.1.41"/>
    </reaction>
</comment>
<dbReference type="InterPro" id="IPR051094">
    <property type="entry name" value="Diverse_Catalytic_Enzymes"/>
</dbReference>
<evidence type="ECO:0000313" key="8">
    <source>
        <dbReference type="EMBL" id="RDB54492.1"/>
    </source>
</evidence>
<evidence type="ECO:0000256" key="4">
    <source>
        <dbReference type="ARBA" id="ARBA00022801"/>
    </source>
</evidence>
<dbReference type="InterPro" id="IPR005249">
    <property type="entry name" value="YqeK"/>
</dbReference>
<proteinExistence type="predicted"/>
<evidence type="ECO:0000313" key="9">
    <source>
        <dbReference type="Proteomes" id="UP000253792"/>
    </source>
</evidence>
<evidence type="ECO:0000259" key="7">
    <source>
        <dbReference type="PROSITE" id="PS51831"/>
    </source>
</evidence>
<dbReference type="NCBIfam" id="TIGR00488">
    <property type="entry name" value="bis(5'-nucleosyl)-tetraphosphatase (symmetrical) YqeK"/>
    <property type="match status" value="1"/>
</dbReference>
<dbReference type="STRING" id="1034345.GCA_000236865_00042"/>
<evidence type="ECO:0000256" key="5">
    <source>
        <dbReference type="ARBA" id="ARBA00023004"/>
    </source>
</evidence>
<dbReference type="PANTHER" id="PTHR35795">
    <property type="entry name" value="SLR1885 PROTEIN"/>
    <property type="match status" value="1"/>
</dbReference>
<dbReference type="EC" id="3.6.1.41" evidence="1"/>
<dbReference type="GO" id="GO:0000166">
    <property type="term" value="F:nucleotide binding"/>
    <property type="evidence" value="ECO:0007669"/>
    <property type="project" value="UniProtKB-KW"/>
</dbReference>
<protein>
    <recommendedName>
        <fullName evidence="1">bis(5'-nucleosyl)-tetraphosphatase (symmetrical)</fullName>
        <ecNumber evidence="1">3.6.1.41</ecNumber>
    </recommendedName>
</protein>
<evidence type="ECO:0000256" key="3">
    <source>
        <dbReference type="ARBA" id="ARBA00022741"/>
    </source>
</evidence>
<evidence type="ECO:0000256" key="2">
    <source>
        <dbReference type="ARBA" id="ARBA00022723"/>
    </source>
</evidence>